<name>D3BA41_HETP5</name>
<evidence type="ECO:0000256" key="1">
    <source>
        <dbReference type="SAM" id="Coils"/>
    </source>
</evidence>
<gene>
    <name evidence="2" type="ORF">PPL_05415</name>
</gene>
<keyword evidence="1" id="KW-0175">Coiled coil</keyword>
<dbReference type="EMBL" id="ADBJ01000025">
    <property type="protein sequence ID" value="EFA81428.1"/>
    <property type="molecule type" value="Genomic_DNA"/>
</dbReference>
<comment type="caution">
    <text evidence="2">The sequence shown here is derived from an EMBL/GenBank/DDBJ whole genome shotgun (WGS) entry which is preliminary data.</text>
</comment>
<dbReference type="InParanoid" id="D3BA41"/>
<evidence type="ECO:0000313" key="2">
    <source>
        <dbReference type="EMBL" id="EFA81428.1"/>
    </source>
</evidence>
<evidence type="ECO:0000313" key="3">
    <source>
        <dbReference type="Proteomes" id="UP000001396"/>
    </source>
</evidence>
<dbReference type="GeneID" id="31360900"/>
<proteinExistence type="predicted"/>
<keyword evidence="3" id="KW-1185">Reference proteome</keyword>
<protein>
    <submittedName>
        <fullName evidence="2">Uncharacterized protein</fullName>
    </submittedName>
</protein>
<sequence length="165" mass="19100">MDHHDLIYLSKKIEYIINKKVDPLVLGQSSIQDKCIGIEFQLRNLCDNCNKERTNLEEQIRNSNLEIISLKEKMDFLVSGQVAIKAEIKELEKQLQIGKVKLSKLVEEINDSPIKRVEEMLLKKYNKLKENQSKANSKTTYIHSKDESNTSLDNILIPTKFGLRI</sequence>
<reference evidence="2 3" key="1">
    <citation type="journal article" date="2011" name="Genome Res.">
        <title>Phylogeny-wide analysis of social amoeba genomes highlights ancient origins for complex intercellular communication.</title>
        <authorList>
            <person name="Heidel A.J."/>
            <person name="Lawal H.M."/>
            <person name="Felder M."/>
            <person name="Schilde C."/>
            <person name="Helps N.R."/>
            <person name="Tunggal B."/>
            <person name="Rivero F."/>
            <person name="John U."/>
            <person name="Schleicher M."/>
            <person name="Eichinger L."/>
            <person name="Platzer M."/>
            <person name="Noegel A.A."/>
            <person name="Schaap P."/>
            <person name="Gloeckner G."/>
        </authorList>
    </citation>
    <scope>NUCLEOTIDE SEQUENCE [LARGE SCALE GENOMIC DNA]</scope>
    <source>
        <strain evidence="3">ATCC 26659 / Pp 5 / PN500</strain>
    </source>
</reference>
<feature type="coiled-coil region" evidence="1">
    <location>
        <begin position="42"/>
        <end position="108"/>
    </location>
</feature>
<dbReference type="RefSeq" id="XP_020433546.1">
    <property type="nucleotide sequence ID" value="XM_020576297.1"/>
</dbReference>
<dbReference type="AlphaFoldDB" id="D3BA41"/>
<dbReference type="Proteomes" id="UP000001396">
    <property type="component" value="Unassembled WGS sequence"/>
</dbReference>
<organism evidence="2 3">
    <name type="scientific">Heterostelium pallidum (strain ATCC 26659 / Pp 5 / PN500)</name>
    <name type="common">Cellular slime mold</name>
    <name type="synonym">Polysphondylium pallidum</name>
    <dbReference type="NCBI Taxonomy" id="670386"/>
    <lineage>
        <taxon>Eukaryota</taxon>
        <taxon>Amoebozoa</taxon>
        <taxon>Evosea</taxon>
        <taxon>Eumycetozoa</taxon>
        <taxon>Dictyostelia</taxon>
        <taxon>Acytosteliales</taxon>
        <taxon>Acytosteliaceae</taxon>
        <taxon>Heterostelium</taxon>
    </lineage>
</organism>
<accession>D3BA41</accession>